<reference evidence="4" key="1">
    <citation type="journal article" date="2019" name="Plant Biotechnol. J.">
        <title>Genome sequencing of the Australian wild diploid species Gossypium australe highlights disease resistance and delayed gland morphogenesis.</title>
        <authorList>
            <person name="Cai Y."/>
            <person name="Cai X."/>
            <person name="Wang Q."/>
            <person name="Wang P."/>
            <person name="Zhang Y."/>
            <person name="Cai C."/>
            <person name="Xu Y."/>
            <person name="Wang K."/>
            <person name="Zhou Z."/>
            <person name="Wang C."/>
            <person name="Geng S."/>
            <person name="Li B."/>
            <person name="Dong Q."/>
            <person name="Hou Y."/>
            <person name="Wang H."/>
            <person name="Ai P."/>
            <person name="Liu Z."/>
            <person name="Yi F."/>
            <person name="Sun M."/>
            <person name="An G."/>
            <person name="Cheng J."/>
            <person name="Zhang Y."/>
            <person name="Shi Q."/>
            <person name="Xie Y."/>
            <person name="Shi X."/>
            <person name="Chang Y."/>
            <person name="Huang F."/>
            <person name="Chen Y."/>
            <person name="Hong S."/>
            <person name="Mi L."/>
            <person name="Sun Q."/>
            <person name="Zhang L."/>
            <person name="Zhou B."/>
            <person name="Peng R."/>
            <person name="Zhang X."/>
            <person name="Liu F."/>
        </authorList>
    </citation>
    <scope>NUCLEOTIDE SEQUENCE [LARGE SCALE GENOMIC DNA]</scope>
    <source>
        <strain evidence="4">cv. PA1801</strain>
    </source>
</reference>
<dbReference type="PANTHER" id="PTHR47451">
    <property type="entry name" value="ARM REPEAT SUPERFAMILY PROTEIN"/>
    <property type="match status" value="1"/>
</dbReference>
<evidence type="ECO:0000313" key="4">
    <source>
        <dbReference type="Proteomes" id="UP000325315"/>
    </source>
</evidence>
<organism evidence="3 4">
    <name type="scientific">Gossypium australe</name>
    <dbReference type="NCBI Taxonomy" id="47621"/>
    <lineage>
        <taxon>Eukaryota</taxon>
        <taxon>Viridiplantae</taxon>
        <taxon>Streptophyta</taxon>
        <taxon>Embryophyta</taxon>
        <taxon>Tracheophyta</taxon>
        <taxon>Spermatophyta</taxon>
        <taxon>Magnoliopsida</taxon>
        <taxon>eudicotyledons</taxon>
        <taxon>Gunneridae</taxon>
        <taxon>Pentapetalae</taxon>
        <taxon>rosids</taxon>
        <taxon>malvids</taxon>
        <taxon>Malvales</taxon>
        <taxon>Malvaceae</taxon>
        <taxon>Malvoideae</taxon>
        <taxon>Gossypium</taxon>
    </lineage>
</organism>
<feature type="repeat" description="ARM" evidence="2">
    <location>
        <begin position="228"/>
        <end position="270"/>
    </location>
</feature>
<dbReference type="Gene3D" id="1.25.10.10">
    <property type="entry name" value="Leucine-rich Repeat Variant"/>
    <property type="match status" value="1"/>
</dbReference>
<dbReference type="AlphaFoldDB" id="A0A5B6VAK0"/>
<dbReference type="InterPro" id="IPR016024">
    <property type="entry name" value="ARM-type_fold"/>
</dbReference>
<keyword evidence="1" id="KW-0677">Repeat</keyword>
<evidence type="ECO:0000313" key="3">
    <source>
        <dbReference type="EMBL" id="KAA3466006.1"/>
    </source>
</evidence>
<protein>
    <submittedName>
        <fullName evidence="3">ARM repeat superfamily protein isoform 2</fullName>
    </submittedName>
</protein>
<dbReference type="EMBL" id="SMMG02000007">
    <property type="protein sequence ID" value="KAA3466006.1"/>
    <property type="molecule type" value="Genomic_DNA"/>
</dbReference>
<keyword evidence="4" id="KW-1185">Reference proteome</keyword>
<dbReference type="InterPro" id="IPR011989">
    <property type="entry name" value="ARM-like"/>
</dbReference>
<dbReference type="SUPFAM" id="SSF48371">
    <property type="entry name" value="ARM repeat"/>
    <property type="match status" value="1"/>
</dbReference>
<sequence length="297" mass="33196">MLNPWVLDCNTNPMHILEMYCRKELLDSTVITRLIEILKTSPSNLQRKVASMLEFITIIEHSMETIIKVDVSSGLEAVFQQKAVKDKEADVEGQELDEYALELEEAGLAVSAASRLLTKLLDSEQFCQKIDSTHFTKLLRKILKSDIPLRNKDWVAACLVKLCSISSPNVDFKNPINMEVTLYETIPRLIEQIKLSLSPETQESAAVELNRIISEGVVDSTRAVASEVCIFPLVNLIEQGSDRAVEAALSILYNLSMDSENHSAIIAAGAVPALRKIVLSQRSHWTRALRLLRNLPV</sequence>
<dbReference type="PROSITE" id="PS50176">
    <property type="entry name" value="ARM_REPEAT"/>
    <property type="match status" value="1"/>
</dbReference>
<dbReference type="InterPro" id="IPR000225">
    <property type="entry name" value="Armadillo"/>
</dbReference>
<proteinExistence type="predicted"/>
<dbReference type="OrthoDB" id="409644at2759"/>
<dbReference type="Proteomes" id="UP000325315">
    <property type="component" value="Unassembled WGS sequence"/>
</dbReference>
<evidence type="ECO:0000256" key="1">
    <source>
        <dbReference type="ARBA" id="ARBA00022737"/>
    </source>
</evidence>
<comment type="caution">
    <text evidence="3">The sequence shown here is derived from an EMBL/GenBank/DDBJ whole genome shotgun (WGS) entry which is preliminary data.</text>
</comment>
<dbReference type="PANTHER" id="PTHR47451:SF1">
    <property type="entry name" value="ARM REPEAT SUPERFAMILY PROTEIN"/>
    <property type="match status" value="1"/>
</dbReference>
<accession>A0A5B6VAK0</accession>
<name>A0A5B6VAK0_9ROSI</name>
<gene>
    <name evidence="3" type="ORF">EPI10_001135</name>
</gene>
<evidence type="ECO:0000256" key="2">
    <source>
        <dbReference type="PROSITE-ProRule" id="PRU00259"/>
    </source>
</evidence>